<name>A0ABV1Y7F1_9ACTN</name>
<feature type="domain" description="UspA" evidence="2">
    <location>
        <begin position="44"/>
        <end position="179"/>
    </location>
</feature>
<evidence type="ECO:0000313" key="4">
    <source>
        <dbReference type="Proteomes" id="UP001486207"/>
    </source>
</evidence>
<organism evidence="3 4">
    <name type="scientific">Streptomyces lanatus</name>
    <dbReference type="NCBI Taxonomy" id="66900"/>
    <lineage>
        <taxon>Bacteria</taxon>
        <taxon>Bacillati</taxon>
        <taxon>Actinomycetota</taxon>
        <taxon>Actinomycetes</taxon>
        <taxon>Kitasatosporales</taxon>
        <taxon>Streptomycetaceae</taxon>
        <taxon>Streptomyces</taxon>
    </lineage>
</organism>
<dbReference type="PANTHER" id="PTHR46268:SF6">
    <property type="entry name" value="UNIVERSAL STRESS PROTEIN UP12"/>
    <property type="match status" value="1"/>
</dbReference>
<proteinExistence type="inferred from homology"/>
<evidence type="ECO:0000313" key="3">
    <source>
        <dbReference type="EMBL" id="MER7379792.1"/>
    </source>
</evidence>
<sequence>MPTSIDPSHPGIWFGSAAGAPRPDFPSCAEISPKFTPEGERTHMFKRILVAVDSSPSRLASVRMAGDLARLTGARVRVLHVVAATTTFDTVVRLEDDAEARAITDEAVAVLRGEGIEADGTLANGLLNEVPALITEAAEQFPADLIVLSPHHRGAVAALFNPRVSDAVTHASHAAVLLAPEGPETASS</sequence>
<dbReference type="PANTHER" id="PTHR46268">
    <property type="entry name" value="STRESS RESPONSE PROTEIN NHAX"/>
    <property type="match status" value="1"/>
</dbReference>
<comment type="similarity">
    <text evidence="1">Belongs to the universal stress protein A family.</text>
</comment>
<protein>
    <submittedName>
        <fullName evidence="3">Universal stress protein</fullName>
    </submittedName>
</protein>
<comment type="caution">
    <text evidence="3">The sequence shown here is derived from an EMBL/GenBank/DDBJ whole genome shotgun (WGS) entry which is preliminary data.</text>
</comment>
<dbReference type="Proteomes" id="UP001486207">
    <property type="component" value="Unassembled WGS sequence"/>
</dbReference>
<dbReference type="SUPFAM" id="SSF52402">
    <property type="entry name" value="Adenine nucleotide alpha hydrolases-like"/>
    <property type="match status" value="1"/>
</dbReference>
<dbReference type="Gene3D" id="3.40.50.620">
    <property type="entry name" value="HUPs"/>
    <property type="match status" value="1"/>
</dbReference>
<dbReference type="RefSeq" id="WP_308437726.1">
    <property type="nucleotide sequence ID" value="NZ_BNBM01000032.1"/>
</dbReference>
<evidence type="ECO:0000256" key="1">
    <source>
        <dbReference type="ARBA" id="ARBA00008791"/>
    </source>
</evidence>
<dbReference type="InterPro" id="IPR006016">
    <property type="entry name" value="UspA"/>
</dbReference>
<dbReference type="EMBL" id="JBEPFB010000039">
    <property type="protein sequence ID" value="MER7379792.1"/>
    <property type="molecule type" value="Genomic_DNA"/>
</dbReference>
<reference evidence="3 4" key="1">
    <citation type="submission" date="2024-06" db="EMBL/GenBank/DDBJ databases">
        <title>The Natural Products Discovery Center: Release of the First 8490 Sequenced Strains for Exploring Actinobacteria Biosynthetic Diversity.</title>
        <authorList>
            <person name="Kalkreuter E."/>
            <person name="Kautsar S.A."/>
            <person name="Yang D."/>
            <person name="Bader C.D."/>
            <person name="Teijaro C.N."/>
            <person name="Fluegel L."/>
            <person name="Davis C.M."/>
            <person name="Simpson J.R."/>
            <person name="Lauterbach L."/>
            <person name="Steele A.D."/>
            <person name="Gui C."/>
            <person name="Meng S."/>
            <person name="Li G."/>
            <person name="Viehrig K."/>
            <person name="Ye F."/>
            <person name="Su P."/>
            <person name="Kiefer A.F."/>
            <person name="Nichols A."/>
            <person name="Cepeda A.J."/>
            <person name="Yan W."/>
            <person name="Fan B."/>
            <person name="Jiang Y."/>
            <person name="Adhikari A."/>
            <person name="Zheng C.-J."/>
            <person name="Schuster L."/>
            <person name="Cowan T.M."/>
            <person name="Smanski M.J."/>
            <person name="Chevrette M.G."/>
            <person name="De Carvalho L.P.S."/>
            <person name="Shen B."/>
        </authorList>
    </citation>
    <scope>NUCLEOTIDE SEQUENCE [LARGE SCALE GENOMIC DNA]</scope>
    <source>
        <strain evidence="3 4">NPDC000155</strain>
    </source>
</reference>
<keyword evidence="4" id="KW-1185">Reference proteome</keyword>
<dbReference type="Pfam" id="PF00582">
    <property type="entry name" value="Usp"/>
    <property type="match status" value="1"/>
</dbReference>
<evidence type="ECO:0000259" key="2">
    <source>
        <dbReference type="Pfam" id="PF00582"/>
    </source>
</evidence>
<dbReference type="CDD" id="cd00293">
    <property type="entry name" value="USP-like"/>
    <property type="match status" value="1"/>
</dbReference>
<dbReference type="InterPro" id="IPR014729">
    <property type="entry name" value="Rossmann-like_a/b/a_fold"/>
</dbReference>
<accession>A0ABV1Y7F1</accession>
<gene>
    <name evidence="3" type="ORF">ABT384_45150</name>
</gene>